<reference evidence="2" key="1">
    <citation type="submission" date="2023-03" db="EMBL/GenBank/DDBJ databases">
        <title>Massive genome expansion in bonnet fungi (Mycena s.s.) driven by repeated elements and novel gene families across ecological guilds.</title>
        <authorList>
            <consortium name="Lawrence Berkeley National Laboratory"/>
            <person name="Harder C.B."/>
            <person name="Miyauchi S."/>
            <person name="Viragh M."/>
            <person name="Kuo A."/>
            <person name="Thoen E."/>
            <person name="Andreopoulos B."/>
            <person name="Lu D."/>
            <person name="Skrede I."/>
            <person name="Drula E."/>
            <person name="Henrissat B."/>
            <person name="Morin E."/>
            <person name="Kohler A."/>
            <person name="Barry K."/>
            <person name="LaButti K."/>
            <person name="Morin E."/>
            <person name="Salamov A."/>
            <person name="Lipzen A."/>
            <person name="Mereny Z."/>
            <person name="Hegedus B."/>
            <person name="Baldrian P."/>
            <person name="Stursova M."/>
            <person name="Weitz H."/>
            <person name="Taylor A."/>
            <person name="Grigoriev I.V."/>
            <person name="Nagy L.G."/>
            <person name="Martin F."/>
            <person name="Kauserud H."/>
        </authorList>
    </citation>
    <scope>NUCLEOTIDE SEQUENCE</scope>
    <source>
        <strain evidence="2">CBHHK182m</strain>
    </source>
</reference>
<feature type="domain" description="F-box" evidence="1">
    <location>
        <begin position="100"/>
        <end position="148"/>
    </location>
</feature>
<dbReference type="SUPFAM" id="SSF81383">
    <property type="entry name" value="F-box domain"/>
    <property type="match status" value="1"/>
</dbReference>
<evidence type="ECO:0000259" key="1">
    <source>
        <dbReference type="Pfam" id="PF12937"/>
    </source>
</evidence>
<evidence type="ECO:0000313" key="2">
    <source>
        <dbReference type="EMBL" id="KAJ7780934.1"/>
    </source>
</evidence>
<evidence type="ECO:0000313" key="3">
    <source>
        <dbReference type="Proteomes" id="UP001215598"/>
    </source>
</evidence>
<dbReference type="Gene3D" id="1.20.1280.50">
    <property type="match status" value="1"/>
</dbReference>
<comment type="caution">
    <text evidence="2">The sequence shown here is derived from an EMBL/GenBank/DDBJ whole genome shotgun (WGS) entry which is preliminary data.</text>
</comment>
<keyword evidence="3" id="KW-1185">Reference proteome</keyword>
<dbReference type="EMBL" id="JARKIB010000004">
    <property type="protein sequence ID" value="KAJ7780934.1"/>
    <property type="molecule type" value="Genomic_DNA"/>
</dbReference>
<organism evidence="2 3">
    <name type="scientific">Mycena metata</name>
    <dbReference type="NCBI Taxonomy" id="1033252"/>
    <lineage>
        <taxon>Eukaryota</taxon>
        <taxon>Fungi</taxon>
        <taxon>Dikarya</taxon>
        <taxon>Basidiomycota</taxon>
        <taxon>Agaricomycotina</taxon>
        <taxon>Agaricomycetes</taxon>
        <taxon>Agaricomycetidae</taxon>
        <taxon>Agaricales</taxon>
        <taxon>Marasmiineae</taxon>
        <taxon>Mycenaceae</taxon>
        <taxon>Mycena</taxon>
    </lineage>
</organism>
<dbReference type="Proteomes" id="UP001215598">
    <property type="component" value="Unassembled WGS sequence"/>
</dbReference>
<dbReference type="InterPro" id="IPR032675">
    <property type="entry name" value="LRR_dom_sf"/>
</dbReference>
<dbReference type="InterPro" id="IPR036047">
    <property type="entry name" value="F-box-like_dom_sf"/>
</dbReference>
<proteinExistence type="predicted"/>
<accession>A0AAD7KAZ9</accession>
<name>A0AAD7KAZ9_9AGAR</name>
<dbReference type="AlphaFoldDB" id="A0AAD7KAZ9"/>
<protein>
    <recommendedName>
        <fullName evidence="1">F-box domain-containing protein</fullName>
    </recommendedName>
</protein>
<dbReference type="SUPFAM" id="SSF52047">
    <property type="entry name" value="RNI-like"/>
    <property type="match status" value="1"/>
</dbReference>
<gene>
    <name evidence="2" type="ORF">B0H16DRAFT_1817220</name>
</gene>
<dbReference type="Pfam" id="PF12937">
    <property type="entry name" value="F-box-like"/>
    <property type="match status" value="1"/>
</dbReference>
<dbReference type="Gene3D" id="3.80.10.10">
    <property type="entry name" value="Ribonuclease Inhibitor"/>
    <property type="match status" value="1"/>
</dbReference>
<dbReference type="PANTHER" id="PTHR38926">
    <property type="entry name" value="F-BOX DOMAIN CONTAINING PROTEIN, EXPRESSED"/>
    <property type="match status" value="1"/>
</dbReference>
<dbReference type="InterPro" id="IPR001810">
    <property type="entry name" value="F-box_dom"/>
</dbReference>
<dbReference type="PANTHER" id="PTHR38926:SF5">
    <property type="entry name" value="F-BOX AND LEUCINE-RICH REPEAT PROTEIN 6"/>
    <property type="match status" value="1"/>
</dbReference>
<sequence>MLFSGESESSCCPRCGFPEPAPLTAVATQSPCSEFLRSNHLPTDAILSNVRREIAIAENGVEEIDQQVCGLKHVLDGLESRRRELQNFVATHKQVLAPIRTLPSEILYEIFLQYVKHRQAGAWLLARVCRSWRETAISSPRLWNQIWIQTSSFGASISGATIKSMLSLQLQRSAQAPLYISLAQDRRLRETQKVAILEALFLAAHHWHEVCLDLQLEASNLGGLFLRLVANELPASFPQLRRLVLYTNFFLEESTLSGVFRHLPLLEELSYFTGSPGGLFRPAPSLGLQGVALGQIKKLLIVGQRSRHNLSDMLGLLHMAPNLVELELKNYVLVDGPGDGARIVHLPNLVSVTMSEIDDSFLRYIASPTLQRLTIKSAPRSRSDPIAGQAPILSFLSQPGLFLTSLELRPVLQSTERLLDILAHTPHLSTLKLYFPDFVDRLFVDALACGPGERDLVPHLVFLEIEGMFRRCGCDPLVDMLRSRSNPGPLRAVTIYGNRAVQRMPNLDGVEITLS</sequence>